<evidence type="ECO:0000313" key="2">
    <source>
        <dbReference type="EMBL" id="WIY46635.1"/>
    </source>
</evidence>
<evidence type="ECO:0000256" key="1">
    <source>
        <dbReference type="SAM" id="SignalP"/>
    </source>
</evidence>
<protein>
    <submittedName>
        <fullName evidence="2">Carboxypeptidase regulatory-like domain-containing protein</fullName>
    </submittedName>
</protein>
<organism evidence="2 3">
    <name type="scientific">Paracidovorax citrulli</name>
    <name type="common">Acidovorax citrulli</name>
    <dbReference type="NCBI Taxonomy" id="80869"/>
    <lineage>
        <taxon>Bacteria</taxon>
        <taxon>Pseudomonadati</taxon>
        <taxon>Pseudomonadota</taxon>
        <taxon>Betaproteobacteria</taxon>
        <taxon>Burkholderiales</taxon>
        <taxon>Comamonadaceae</taxon>
        <taxon>Paracidovorax</taxon>
    </lineage>
</organism>
<name>A0ABY9AI25_PARCI</name>
<accession>A0ABY9AI25</accession>
<sequence length="158" mass="16592">MRFLSLRHPVPSRRHARLALAAVVLACSAAGPVLAQQAAQPSRPTPAPLPEKKTQGALRYTCGGIGLDESTALRAAMKDHPLSLLFAAGGGAYLADVQVKLVPQGWGDAGALSFTATGPVCLLDLPAGSYEVEATSGGKQKRQTVMVDKEPKTLDFRF</sequence>
<evidence type="ECO:0000313" key="3">
    <source>
        <dbReference type="Proteomes" id="UP001242732"/>
    </source>
</evidence>
<keyword evidence="1" id="KW-0732">Signal</keyword>
<dbReference type="Proteomes" id="UP001242732">
    <property type="component" value="Chromosome"/>
</dbReference>
<dbReference type="RefSeq" id="WP_011795924.1">
    <property type="nucleotide sequence ID" value="NZ_CP023687.1"/>
</dbReference>
<feature type="chain" id="PRO_5045780365" evidence="1">
    <location>
        <begin position="36"/>
        <end position="158"/>
    </location>
</feature>
<dbReference type="EMBL" id="CP127363">
    <property type="protein sequence ID" value="WIY46635.1"/>
    <property type="molecule type" value="Genomic_DNA"/>
</dbReference>
<proteinExistence type="predicted"/>
<keyword evidence="3" id="KW-1185">Reference proteome</keyword>
<feature type="signal peptide" evidence="1">
    <location>
        <begin position="1"/>
        <end position="35"/>
    </location>
</feature>
<reference evidence="2 3" key="1">
    <citation type="submission" date="2023-06" db="EMBL/GenBank/DDBJ databases">
        <authorList>
            <person name="Ham H."/>
            <person name="Park D.S."/>
        </authorList>
    </citation>
    <scope>NUCLEOTIDE SEQUENCE [LARGE SCALE GENOMIC DNA]</scope>
    <source>
        <strain evidence="2 3">KACC 17005</strain>
    </source>
</reference>
<gene>
    <name evidence="2" type="ORF">QRO08_12260</name>
</gene>